<dbReference type="Pfam" id="PF00102">
    <property type="entry name" value="Y_phosphatase"/>
    <property type="match status" value="1"/>
</dbReference>
<proteinExistence type="predicted"/>
<organism evidence="1 2">
    <name type="scientific">Schistosoma margrebowiei</name>
    <dbReference type="NCBI Taxonomy" id="48269"/>
    <lineage>
        <taxon>Eukaryota</taxon>
        <taxon>Metazoa</taxon>
        <taxon>Spiralia</taxon>
        <taxon>Lophotrochozoa</taxon>
        <taxon>Platyhelminthes</taxon>
        <taxon>Trematoda</taxon>
        <taxon>Digenea</taxon>
        <taxon>Strigeidida</taxon>
        <taxon>Schistosomatoidea</taxon>
        <taxon>Schistosomatidae</taxon>
        <taxon>Schistosoma</taxon>
    </lineage>
</organism>
<protein>
    <submittedName>
        <fullName evidence="1">Uncharacterized protein</fullName>
    </submittedName>
</protein>
<dbReference type="PANTHER" id="PTHR19134">
    <property type="entry name" value="RECEPTOR-TYPE TYROSINE-PROTEIN PHOSPHATASE"/>
    <property type="match status" value="1"/>
</dbReference>
<dbReference type="Proteomes" id="UP000277204">
    <property type="component" value="Unassembled WGS sequence"/>
</dbReference>
<evidence type="ECO:0000313" key="1">
    <source>
        <dbReference type="EMBL" id="VDO81285.1"/>
    </source>
</evidence>
<dbReference type="InterPro" id="IPR050348">
    <property type="entry name" value="Protein-Tyr_Phosphatase"/>
</dbReference>
<dbReference type="EMBL" id="UZAI01003643">
    <property type="protein sequence ID" value="VDO81285.1"/>
    <property type="molecule type" value="Genomic_DNA"/>
</dbReference>
<dbReference type="Gene3D" id="3.90.190.10">
    <property type="entry name" value="Protein tyrosine phosphatase superfamily"/>
    <property type="match status" value="1"/>
</dbReference>
<dbReference type="GO" id="GO:0004725">
    <property type="term" value="F:protein tyrosine phosphatase activity"/>
    <property type="evidence" value="ECO:0007669"/>
    <property type="project" value="InterPro"/>
</dbReference>
<dbReference type="SUPFAM" id="SSF52799">
    <property type="entry name" value="(Phosphotyrosine protein) phosphatases II"/>
    <property type="match status" value="1"/>
</dbReference>
<evidence type="ECO:0000313" key="2">
    <source>
        <dbReference type="Proteomes" id="UP000277204"/>
    </source>
</evidence>
<dbReference type="InterPro" id="IPR029021">
    <property type="entry name" value="Prot-tyrosine_phosphatase-like"/>
</dbReference>
<dbReference type="InterPro" id="IPR000242">
    <property type="entry name" value="PTP_cat"/>
</dbReference>
<dbReference type="PROSITE" id="PS00383">
    <property type="entry name" value="TYR_PHOSPHATASE_1"/>
    <property type="match status" value="1"/>
</dbReference>
<dbReference type="STRING" id="48269.A0A183LX87"/>
<gene>
    <name evidence="1" type="ORF">SMRZ_LOCUS8412</name>
</gene>
<dbReference type="AlphaFoldDB" id="A0A183LX87"/>
<dbReference type="PRINTS" id="PR00700">
    <property type="entry name" value="PRTYPHPHTASE"/>
</dbReference>
<dbReference type="PANTHER" id="PTHR19134:SF531">
    <property type="entry name" value="TYROSINE-PROTEIN PHOSPHATASE LAR"/>
    <property type="match status" value="1"/>
</dbReference>
<keyword evidence="2" id="KW-1185">Reference proteome</keyword>
<dbReference type="SMART" id="SM00404">
    <property type="entry name" value="PTPc_motif"/>
    <property type="match status" value="1"/>
</dbReference>
<reference evidence="1 2" key="1">
    <citation type="submission" date="2018-11" db="EMBL/GenBank/DDBJ databases">
        <authorList>
            <consortium name="Pathogen Informatics"/>
        </authorList>
    </citation>
    <scope>NUCLEOTIDE SEQUENCE [LARGE SCALE GENOMIC DNA]</scope>
    <source>
        <strain evidence="1 2">Zambia</strain>
    </source>
</reference>
<dbReference type="InterPro" id="IPR003595">
    <property type="entry name" value="Tyr_Pase_cat"/>
</dbReference>
<dbReference type="PROSITE" id="PS50056">
    <property type="entry name" value="TYR_PHOSPHATASE_2"/>
    <property type="match status" value="1"/>
</dbReference>
<accession>A0A183LX87</accession>
<dbReference type="InterPro" id="IPR016130">
    <property type="entry name" value="Tyr_Pase_AS"/>
</dbReference>
<name>A0A183LX87_9TREM</name>
<dbReference type="PROSITE" id="PS50055">
    <property type="entry name" value="TYR_PHOSPHATASE_PTP"/>
    <property type="match status" value="1"/>
</dbReference>
<dbReference type="InterPro" id="IPR000387">
    <property type="entry name" value="Tyr_Pase_dom"/>
</dbReference>
<sequence>MFLRRVGTITPNDCGPIVVHCSSGTGRTGVYIAINILLERMKNESVIDIFGLVNQLHLQRNYMIETQEQYQFIYTALLESITDGNTEVSVRNLYTHVQHLSILQTTTTTISSTNDYINNFNSPLSTIITPITTSVNNLNELSNNTTTTTTNSLGFTGFQLEFRKINKLSPNITLALNCSQSKTGFTLDLKPTTISLNHQARIQSSSLLTSVDLHI</sequence>